<dbReference type="PANTHER" id="PTHR24221">
    <property type="entry name" value="ATP-BINDING CASSETTE SUB-FAMILY B"/>
    <property type="match status" value="1"/>
</dbReference>
<reference evidence="10 11" key="1">
    <citation type="journal article" date="2015" name="Stand. Genomic Sci.">
        <title>Genomic Encyclopedia of Bacterial and Archaeal Type Strains, Phase III: the genomes of soil and plant-associated and newly described type strains.</title>
        <authorList>
            <person name="Whitman W.B."/>
            <person name="Woyke T."/>
            <person name="Klenk H.P."/>
            <person name="Zhou Y."/>
            <person name="Lilburn T.G."/>
            <person name="Beck B.J."/>
            <person name="De Vos P."/>
            <person name="Vandamme P."/>
            <person name="Eisen J.A."/>
            <person name="Garrity G."/>
            <person name="Hugenholtz P."/>
            <person name="Kyrpides N.C."/>
        </authorList>
    </citation>
    <scope>NUCLEOTIDE SEQUENCE [LARGE SCALE GENOMIC DNA]</scope>
    <source>
        <strain evidence="10 11">VKM Ac-2572</strain>
    </source>
</reference>
<dbReference type="SUPFAM" id="SSF90123">
    <property type="entry name" value="ABC transporter transmembrane region"/>
    <property type="match status" value="1"/>
</dbReference>
<comment type="caution">
    <text evidence="10">The sequence shown here is derived from an EMBL/GenBank/DDBJ whole genome shotgun (WGS) entry which is preliminary data.</text>
</comment>
<dbReference type="EMBL" id="SLWN01000018">
    <property type="protein sequence ID" value="TCO17236.1"/>
    <property type="molecule type" value="Genomic_DNA"/>
</dbReference>
<keyword evidence="2 7" id="KW-0812">Transmembrane</keyword>
<sequence>MKAKTLASFGMLLAVLAEACSVGLLGLSGWFIAASAVAGAGAYSAFSYLAPSGGVRAFALGRIATGYANRVVLHAAALRRIGTARLAVYDQASRSEGTGWSGQSLDRVMADADTTGMAIIQAAAPVVVAAVMTAGGCVAIVLAGYPLAALTLAAAVIACALLAVASARRMDDTTRTRGLLRTELVTAVEAWPEMASLGATDQLAHRTLQRLAAFEGRRNRHAATTARALGGTRAVSAAALLLTVLISARSGATVATVVFVGLLTAGVMANAERLVAAASAWVRSRQAEAHLASVGEDETRRPEVATTFRATYDGRSLAVSGYQLPESPTRDAREIAFAVSAGEILVITGPSGSGKTTLVTAIATALRRQPGPAVVTAVLADDYLFTGTVADNFRLANPTANDADVTDLLTAMALDRAGVGPQTGLGSGARSLSGGEQRRLHIARALAPKPDVLLIDEPTTGLDTDTAGHVLHAVRRQLPEAILVVAMHQPPADTQPLGPHWAKVSVE</sequence>
<gene>
    <name evidence="10" type="ORF">EV652_11864</name>
</gene>
<name>A0A4R2GZK7_9ACTN</name>
<dbReference type="InterPro" id="IPR036640">
    <property type="entry name" value="ABC1_TM_sf"/>
</dbReference>
<accession>A0A4R2GZK7</accession>
<evidence type="ECO:0000313" key="10">
    <source>
        <dbReference type="EMBL" id="TCO17236.1"/>
    </source>
</evidence>
<dbReference type="Pfam" id="PF00005">
    <property type="entry name" value="ABC_tran"/>
    <property type="match status" value="1"/>
</dbReference>
<dbReference type="Gene3D" id="3.40.50.300">
    <property type="entry name" value="P-loop containing nucleotide triphosphate hydrolases"/>
    <property type="match status" value="1"/>
</dbReference>
<evidence type="ECO:0000256" key="3">
    <source>
        <dbReference type="ARBA" id="ARBA00022741"/>
    </source>
</evidence>
<dbReference type="GO" id="GO:0005524">
    <property type="term" value="F:ATP binding"/>
    <property type="evidence" value="ECO:0007669"/>
    <property type="project" value="UniProtKB-KW"/>
</dbReference>
<dbReference type="OrthoDB" id="3237158at2"/>
<evidence type="ECO:0000256" key="1">
    <source>
        <dbReference type="ARBA" id="ARBA00004651"/>
    </source>
</evidence>
<evidence type="ECO:0000259" key="8">
    <source>
        <dbReference type="PROSITE" id="PS50893"/>
    </source>
</evidence>
<dbReference type="Gene3D" id="1.20.1560.10">
    <property type="entry name" value="ABC transporter type 1, transmembrane domain"/>
    <property type="match status" value="1"/>
</dbReference>
<dbReference type="PROSITE" id="PS50929">
    <property type="entry name" value="ABC_TM1F"/>
    <property type="match status" value="1"/>
</dbReference>
<dbReference type="InterPro" id="IPR003439">
    <property type="entry name" value="ABC_transporter-like_ATP-bd"/>
</dbReference>
<evidence type="ECO:0000259" key="9">
    <source>
        <dbReference type="PROSITE" id="PS50929"/>
    </source>
</evidence>
<keyword evidence="4 10" id="KW-0067">ATP-binding</keyword>
<keyword evidence="6 7" id="KW-0472">Membrane</keyword>
<feature type="domain" description="ABC transmembrane type-1" evidence="9">
    <location>
        <begin position="9"/>
        <end position="283"/>
    </location>
</feature>
<evidence type="ECO:0000256" key="6">
    <source>
        <dbReference type="ARBA" id="ARBA00023136"/>
    </source>
</evidence>
<evidence type="ECO:0000313" key="11">
    <source>
        <dbReference type="Proteomes" id="UP000294508"/>
    </source>
</evidence>
<protein>
    <submittedName>
        <fullName evidence="10">ATP-binding cassette subfamily C protein CydC</fullName>
    </submittedName>
</protein>
<dbReference type="GO" id="GO:0016887">
    <property type="term" value="F:ATP hydrolysis activity"/>
    <property type="evidence" value="ECO:0007669"/>
    <property type="project" value="InterPro"/>
</dbReference>
<dbReference type="Proteomes" id="UP000294508">
    <property type="component" value="Unassembled WGS sequence"/>
</dbReference>
<dbReference type="InterPro" id="IPR039421">
    <property type="entry name" value="Type_1_exporter"/>
</dbReference>
<evidence type="ECO:0000256" key="2">
    <source>
        <dbReference type="ARBA" id="ARBA00022692"/>
    </source>
</evidence>
<feature type="transmembrane region" description="Helical" evidence="7">
    <location>
        <begin position="147"/>
        <end position="167"/>
    </location>
</feature>
<feature type="transmembrane region" description="Helical" evidence="7">
    <location>
        <begin position="29"/>
        <end position="50"/>
    </location>
</feature>
<dbReference type="GO" id="GO:0005886">
    <property type="term" value="C:plasma membrane"/>
    <property type="evidence" value="ECO:0007669"/>
    <property type="project" value="UniProtKB-SubCell"/>
</dbReference>
<keyword evidence="5 7" id="KW-1133">Transmembrane helix</keyword>
<evidence type="ECO:0000256" key="4">
    <source>
        <dbReference type="ARBA" id="ARBA00022840"/>
    </source>
</evidence>
<dbReference type="SUPFAM" id="SSF52540">
    <property type="entry name" value="P-loop containing nucleoside triphosphate hydrolases"/>
    <property type="match status" value="1"/>
</dbReference>
<keyword evidence="11" id="KW-1185">Reference proteome</keyword>
<dbReference type="RefSeq" id="WP_158441462.1">
    <property type="nucleotide sequence ID" value="NZ_SLWN01000018.1"/>
</dbReference>
<dbReference type="InterPro" id="IPR003593">
    <property type="entry name" value="AAA+_ATPase"/>
</dbReference>
<dbReference type="PANTHER" id="PTHR24221:SF654">
    <property type="entry name" value="ATP-BINDING CASSETTE SUB-FAMILY B MEMBER 6"/>
    <property type="match status" value="1"/>
</dbReference>
<feature type="domain" description="ABC transporter" evidence="8">
    <location>
        <begin position="314"/>
        <end position="506"/>
    </location>
</feature>
<proteinExistence type="predicted"/>
<dbReference type="InterPro" id="IPR011527">
    <property type="entry name" value="ABC1_TM_dom"/>
</dbReference>
<feature type="transmembrane region" description="Helical" evidence="7">
    <location>
        <begin position="117"/>
        <end position="141"/>
    </location>
</feature>
<dbReference type="InterPro" id="IPR027417">
    <property type="entry name" value="P-loop_NTPase"/>
</dbReference>
<evidence type="ECO:0000256" key="7">
    <source>
        <dbReference type="SAM" id="Phobius"/>
    </source>
</evidence>
<dbReference type="SMART" id="SM00382">
    <property type="entry name" value="AAA"/>
    <property type="match status" value="1"/>
</dbReference>
<dbReference type="GO" id="GO:0034040">
    <property type="term" value="F:ATPase-coupled lipid transmembrane transporter activity"/>
    <property type="evidence" value="ECO:0007669"/>
    <property type="project" value="TreeGrafter"/>
</dbReference>
<evidence type="ECO:0000256" key="5">
    <source>
        <dbReference type="ARBA" id="ARBA00022989"/>
    </source>
</evidence>
<organism evidence="10 11">
    <name type="scientific">Kribbella steppae</name>
    <dbReference type="NCBI Taxonomy" id="2512223"/>
    <lineage>
        <taxon>Bacteria</taxon>
        <taxon>Bacillati</taxon>
        <taxon>Actinomycetota</taxon>
        <taxon>Actinomycetes</taxon>
        <taxon>Propionibacteriales</taxon>
        <taxon>Kribbellaceae</taxon>
        <taxon>Kribbella</taxon>
    </lineage>
</organism>
<dbReference type="PROSITE" id="PS50893">
    <property type="entry name" value="ABC_TRANSPORTER_2"/>
    <property type="match status" value="1"/>
</dbReference>
<dbReference type="GO" id="GO:0140359">
    <property type="term" value="F:ABC-type transporter activity"/>
    <property type="evidence" value="ECO:0007669"/>
    <property type="project" value="InterPro"/>
</dbReference>
<keyword evidence="3" id="KW-0547">Nucleotide-binding</keyword>
<comment type="subcellular location">
    <subcellularLocation>
        <location evidence="1">Cell membrane</location>
        <topology evidence="1">Multi-pass membrane protein</topology>
    </subcellularLocation>
</comment>
<dbReference type="AlphaFoldDB" id="A0A4R2GZK7"/>